<feature type="domain" description="Choice-of-anchor I" evidence="2">
    <location>
        <begin position="133"/>
        <end position="533"/>
    </location>
</feature>
<sequence length="548" mass="61266">MYLKSILTFLVIIVPLDTKIYLNHMASLFLPYEHGPLKFSLEKESAEKGEVDNARGLFYTVGGDFIHVVDIRDPRSPQILFYMKKANAGFTDVGVCGDYVVATSDNATHPLNGRLYIFLAYDFDTQSLELVNTLTVGSLPDMVAFTSDCKKAVIAIEGERREINGQAVDPEGEIAIVEFIPGLPLSFKITNLNFKAFNSMAAAYMRRGVRKIFPNNTFSEDLEPEYVTISDDDRTAYVVLQENNAMVKVDLTSDKIIDIFPLGTKDWSALKLDPSDRDGGINLASYPIRGIYNPDSIKFMNINGEDYIITANEGDEKEYEFSNSEPWSESTEGSKLGRLLSNDVSDELKSLLMDETKLGRMPFSTTEQDLSQDGGKLLDFLTYGGRSFSLFRASDMSQAYDSGDKFEQEIKRSFPDYFNAAMKIGIPQIAEPEGIAAGRIGNKTVIFVTMERPGMTAIFSIGSRGRLKPKFESIHNGAGCNPTKKVEELYRDREIQYGSAETGVFIPKTDSPNGKDLFIVVGTFTSTVSIYEVKNNRGRKRYRPRYCQ</sequence>
<evidence type="ECO:0000313" key="3">
    <source>
        <dbReference type="EMBL" id="CAH1785683.1"/>
    </source>
</evidence>
<dbReference type="Proteomes" id="UP000749559">
    <property type="component" value="Unassembled WGS sequence"/>
</dbReference>
<feature type="signal peptide" evidence="1">
    <location>
        <begin position="1"/>
        <end position="18"/>
    </location>
</feature>
<dbReference type="InterPro" id="IPR011048">
    <property type="entry name" value="Haem_d1_sf"/>
</dbReference>
<evidence type="ECO:0000313" key="4">
    <source>
        <dbReference type="Proteomes" id="UP000749559"/>
    </source>
</evidence>
<evidence type="ECO:0000259" key="2">
    <source>
        <dbReference type="Pfam" id="PF22494"/>
    </source>
</evidence>
<dbReference type="OrthoDB" id="425936at2759"/>
<keyword evidence="4" id="KW-1185">Reference proteome</keyword>
<dbReference type="InterPro" id="IPR052956">
    <property type="entry name" value="Mesenchyme-surface_protein"/>
</dbReference>
<name>A0A8S4NX33_OWEFU</name>
<proteinExistence type="predicted"/>
<organism evidence="3 4">
    <name type="scientific">Owenia fusiformis</name>
    <name type="common">Polychaete worm</name>
    <dbReference type="NCBI Taxonomy" id="6347"/>
    <lineage>
        <taxon>Eukaryota</taxon>
        <taxon>Metazoa</taxon>
        <taxon>Spiralia</taxon>
        <taxon>Lophotrochozoa</taxon>
        <taxon>Annelida</taxon>
        <taxon>Polychaeta</taxon>
        <taxon>Sedentaria</taxon>
        <taxon>Canalipalpata</taxon>
        <taxon>Sabellida</taxon>
        <taxon>Oweniida</taxon>
        <taxon>Oweniidae</taxon>
        <taxon>Owenia</taxon>
    </lineage>
</organism>
<protein>
    <recommendedName>
        <fullName evidence="2">Choice-of-anchor I domain-containing protein</fullName>
    </recommendedName>
</protein>
<dbReference type="NCBIfam" id="NF038117">
    <property type="entry name" value="choice_anch_I"/>
    <property type="match status" value="1"/>
</dbReference>
<gene>
    <name evidence="3" type="ORF">OFUS_LOCUS11703</name>
</gene>
<dbReference type="PANTHER" id="PTHR46928">
    <property type="entry name" value="MESENCHYME-SPECIFIC CELL SURFACE GLYCOPROTEIN"/>
    <property type="match status" value="1"/>
</dbReference>
<comment type="caution">
    <text evidence="3">The sequence shown here is derived from an EMBL/GenBank/DDBJ whole genome shotgun (WGS) entry which is preliminary data.</text>
</comment>
<keyword evidence="1" id="KW-0732">Signal</keyword>
<reference evidence="3" key="1">
    <citation type="submission" date="2022-03" db="EMBL/GenBank/DDBJ databases">
        <authorList>
            <person name="Martin C."/>
        </authorList>
    </citation>
    <scope>NUCLEOTIDE SEQUENCE</scope>
</reference>
<accession>A0A8S4NX33</accession>
<dbReference type="InterPro" id="IPR055188">
    <property type="entry name" value="Choice_anch_I"/>
</dbReference>
<dbReference type="AlphaFoldDB" id="A0A8S4NX33"/>
<dbReference type="PANTHER" id="PTHR46928:SF1">
    <property type="entry name" value="MESENCHYME-SPECIFIC CELL SURFACE GLYCOPROTEIN"/>
    <property type="match status" value="1"/>
</dbReference>
<dbReference type="EMBL" id="CAIIXF020000006">
    <property type="protein sequence ID" value="CAH1785683.1"/>
    <property type="molecule type" value="Genomic_DNA"/>
</dbReference>
<dbReference type="SUPFAM" id="SSF51004">
    <property type="entry name" value="C-terminal (heme d1) domain of cytochrome cd1-nitrite reductase"/>
    <property type="match status" value="1"/>
</dbReference>
<dbReference type="Pfam" id="PF22494">
    <property type="entry name" value="choice_anch_I"/>
    <property type="match status" value="1"/>
</dbReference>
<feature type="chain" id="PRO_5035752064" description="Choice-of-anchor I domain-containing protein" evidence="1">
    <location>
        <begin position="19"/>
        <end position="548"/>
    </location>
</feature>
<evidence type="ECO:0000256" key="1">
    <source>
        <dbReference type="SAM" id="SignalP"/>
    </source>
</evidence>